<gene>
    <name evidence="3" type="ORF">CE91St55_30970</name>
    <name evidence="4" type="ORF">GNE07_28040</name>
</gene>
<organism evidence="4 5">
    <name type="scientific">Hungatella hathewayi</name>
    <dbReference type="NCBI Taxonomy" id="154046"/>
    <lineage>
        <taxon>Bacteria</taxon>
        <taxon>Bacillati</taxon>
        <taxon>Bacillota</taxon>
        <taxon>Clostridia</taxon>
        <taxon>Lachnospirales</taxon>
        <taxon>Lachnospiraceae</taxon>
        <taxon>Hungatella</taxon>
    </lineage>
</organism>
<dbReference type="InterPro" id="IPR013011">
    <property type="entry name" value="PTS_EIIB_2"/>
</dbReference>
<evidence type="ECO:0000313" key="5">
    <source>
        <dbReference type="Proteomes" id="UP000434223"/>
    </source>
</evidence>
<dbReference type="EMBL" id="WNME01000036">
    <property type="protein sequence ID" value="MUB66870.1"/>
    <property type="molecule type" value="Genomic_DNA"/>
</dbReference>
<evidence type="ECO:0000313" key="3">
    <source>
        <dbReference type="EMBL" id="GKH01116.1"/>
    </source>
</evidence>
<dbReference type="Pfam" id="PF02302">
    <property type="entry name" value="PTS_IIB"/>
    <property type="match status" value="1"/>
</dbReference>
<dbReference type="PROSITE" id="PS51099">
    <property type="entry name" value="PTS_EIIB_TYPE_2"/>
    <property type="match status" value="1"/>
</dbReference>
<comment type="caution">
    <text evidence="4">The sequence shown here is derived from an EMBL/GenBank/DDBJ whole genome shotgun (WGS) entry which is preliminary data.</text>
</comment>
<dbReference type="SUPFAM" id="SSF52794">
    <property type="entry name" value="PTS system IIB component-like"/>
    <property type="match status" value="1"/>
</dbReference>
<protein>
    <submittedName>
        <fullName evidence="4">PTS galactitol transporter subunit IIB</fullName>
    </submittedName>
</protein>
<reference evidence="3" key="2">
    <citation type="submission" date="2022-01" db="EMBL/GenBank/DDBJ databases">
        <title>Novel bile acid biosynthetic pathways are enriched in the microbiome of centenarians.</title>
        <authorList>
            <person name="Sato Y."/>
            <person name="Atarashi K."/>
            <person name="Plichta R.D."/>
            <person name="Arai Y."/>
            <person name="Sasajima S."/>
            <person name="Kearney M.S."/>
            <person name="Suda W."/>
            <person name="Takeshita K."/>
            <person name="Sasaki T."/>
            <person name="Okamoto S."/>
            <person name="Skelly N.A."/>
            <person name="Okamura Y."/>
            <person name="Vlamakis H."/>
            <person name="Li Y."/>
            <person name="Tanoue T."/>
            <person name="Takei H."/>
            <person name="Nittono H."/>
            <person name="Narushima S."/>
            <person name="Irie J."/>
            <person name="Itoh H."/>
            <person name="Moriya K."/>
            <person name="Sugiura Y."/>
            <person name="Suematsu M."/>
            <person name="Moritoki N."/>
            <person name="Shibata S."/>
            <person name="Littman R.D."/>
            <person name="Fischbach A.M."/>
            <person name="Uwamino Y."/>
            <person name="Inoue T."/>
            <person name="Honda A."/>
            <person name="Hattori M."/>
            <person name="Murai T."/>
            <person name="Xavier J.R."/>
            <person name="Hirose N."/>
            <person name="Honda K."/>
        </authorList>
    </citation>
    <scope>NUCLEOTIDE SEQUENCE</scope>
    <source>
        <strain evidence="3">CE91-St55</strain>
    </source>
</reference>
<sequence length="94" mass="9979">MKRIVVACGSGIATSGLVANKINNLLEERGMVGKARADSIDIKSIDLEIGTADIFVSITPTFDLSNVRIPTFSGIPFLTGIGEEEIMDQIVGLL</sequence>
<accession>A0A174XFA7</accession>
<dbReference type="OrthoDB" id="6505030at2"/>
<dbReference type="CDD" id="cd05566">
    <property type="entry name" value="PTS_IIB_galactitol"/>
    <property type="match status" value="1"/>
</dbReference>
<proteinExistence type="predicted"/>
<evidence type="ECO:0000256" key="1">
    <source>
        <dbReference type="ARBA" id="ARBA00022679"/>
    </source>
</evidence>
<dbReference type="InterPro" id="IPR003501">
    <property type="entry name" value="PTS_EIIB_2/3"/>
</dbReference>
<keyword evidence="1" id="KW-0808">Transferase</keyword>
<evidence type="ECO:0000313" key="4">
    <source>
        <dbReference type="EMBL" id="MUB66870.1"/>
    </source>
</evidence>
<dbReference type="AlphaFoldDB" id="A0A174XFA7"/>
<dbReference type="GO" id="GO:0009401">
    <property type="term" value="P:phosphoenolpyruvate-dependent sugar phosphotransferase system"/>
    <property type="evidence" value="ECO:0007669"/>
    <property type="project" value="InterPro"/>
</dbReference>
<reference evidence="4 5" key="1">
    <citation type="submission" date="2019-09" db="EMBL/GenBank/DDBJ databases">
        <title>Draft genome sequencing of Hungatella hathewayi 123Y-2.</title>
        <authorList>
            <person name="Lv Q."/>
            <person name="Li S."/>
        </authorList>
    </citation>
    <scope>NUCLEOTIDE SEQUENCE [LARGE SCALE GENOMIC DNA]</scope>
    <source>
        <strain evidence="4 5">123Y-2</strain>
    </source>
</reference>
<dbReference type="Gene3D" id="3.40.50.2300">
    <property type="match status" value="1"/>
</dbReference>
<dbReference type="Proteomes" id="UP001055091">
    <property type="component" value="Unassembled WGS sequence"/>
</dbReference>
<dbReference type="Proteomes" id="UP000434223">
    <property type="component" value="Unassembled WGS sequence"/>
</dbReference>
<dbReference type="RefSeq" id="WP_022031690.1">
    <property type="nucleotide sequence ID" value="NZ_BQNJ01000001.1"/>
</dbReference>
<dbReference type="EMBL" id="BQNJ01000001">
    <property type="protein sequence ID" value="GKH01116.1"/>
    <property type="molecule type" value="Genomic_DNA"/>
</dbReference>
<dbReference type="GO" id="GO:0008982">
    <property type="term" value="F:protein-N(PI)-phosphohistidine-sugar phosphotransferase activity"/>
    <property type="evidence" value="ECO:0007669"/>
    <property type="project" value="InterPro"/>
</dbReference>
<feature type="domain" description="PTS EIIB type-2" evidence="2">
    <location>
        <begin position="2"/>
        <end position="94"/>
    </location>
</feature>
<dbReference type="InterPro" id="IPR036095">
    <property type="entry name" value="PTS_EIIB-like_sf"/>
</dbReference>
<name>A0A174XFA7_9FIRM</name>
<evidence type="ECO:0000259" key="2">
    <source>
        <dbReference type="PROSITE" id="PS51099"/>
    </source>
</evidence>